<evidence type="ECO:0000313" key="4">
    <source>
        <dbReference type="EMBL" id="SDH54176.1"/>
    </source>
</evidence>
<keyword evidence="2" id="KW-0560">Oxidoreductase</keyword>
<dbReference type="InterPro" id="IPR046867">
    <property type="entry name" value="AldOxase/xan_DH_MoCoBD2"/>
</dbReference>
<dbReference type="Pfam" id="PF20256">
    <property type="entry name" value="MoCoBD_2"/>
    <property type="match status" value="1"/>
</dbReference>
<dbReference type="GO" id="GO:0016491">
    <property type="term" value="F:oxidoreductase activity"/>
    <property type="evidence" value="ECO:0007669"/>
    <property type="project" value="UniProtKB-KW"/>
</dbReference>
<dbReference type="SUPFAM" id="SSF56003">
    <property type="entry name" value="Molybdenum cofactor-binding domain"/>
    <property type="match status" value="1"/>
</dbReference>
<gene>
    <name evidence="4" type="ORF">SAMN05216377_12530</name>
</gene>
<dbReference type="Gene3D" id="3.90.1170.50">
    <property type="entry name" value="Aldehyde oxidase/xanthine dehydrogenase, a/b hammerhead"/>
    <property type="match status" value="1"/>
</dbReference>
<dbReference type="InterPro" id="IPR036856">
    <property type="entry name" value="Ald_Oxase/Xan_DH_a/b_sf"/>
</dbReference>
<dbReference type="Gene3D" id="3.30.365.10">
    <property type="entry name" value="Aldehyde oxidase/xanthine dehydrogenase, molybdopterin binding domain"/>
    <property type="match status" value="4"/>
</dbReference>
<dbReference type="InterPro" id="IPR037165">
    <property type="entry name" value="AldOxase/xan_DH_Mopterin-bd_sf"/>
</dbReference>
<accession>A0A1G8D8V3</accession>
<evidence type="ECO:0000256" key="2">
    <source>
        <dbReference type="ARBA" id="ARBA00023002"/>
    </source>
</evidence>
<dbReference type="PANTHER" id="PTHR11908">
    <property type="entry name" value="XANTHINE DEHYDROGENASE"/>
    <property type="match status" value="1"/>
</dbReference>
<dbReference type="InterPro" id="IPR008274">
    <property type="entry name" value="AldOxase/xan_DH_MoCoBD1"/>
</dbReference>
<protein>
    <submittedName>
        <fullName evidence="4">Carbon-monoxide dehydrogenase large subunit</fullName>
    </submittedName>
</protein>
<sequence length="760" mass="81228">MTGHGRFVEDVVWPDTWHVAFLRSPVARGRIVGLDVEAARALDGVRVVLTAAELNPLVRSWWQTAVGPDAPQPPRRLLAAEDVRWVGEPIAMVLATSRYVAEDALELIELDVEEQPPVIADHLDRWKVEGEVGLVHPELGTNVAAQVPSPDRGMPMGNAALDDVLGTAPHVFDETFHQHRYLCVPMEARGILARWDPYRGRMEIVAATQGAHEVRASTARLLGIDETQVHASAEDVGGGFGQKMYMSTEDHCVVAAAYREECAVRWIEDRNENLVAGGHARTEDMRLQVATDETGRILGIKAHHVEDVGAFPTPGVGSNAKLAAAYLPGPYDIGQYFFSGVATYSNTNGKCAYRGPWMMETVAREQMMDIVAVELGIDPLEFRRHNMITSDRLPFTTSSGMVYETVTPRETLDQVAELIDYEGFRAEQAAARADGRLLGIGLAAYIEGSPGFGVLGAEQVSLRIDYDGKVLASTGSGSHGQSVETTVAQVVADSLGVDYEDVRVVQNDTAASPFGSGTGGSRTAAVFGGAARLAGEKLRRKVLRVAAVALEADPEDLELDLGVVRVKGAPAVALPMAQVAAMAYAGHAAFPPDLEPGLEAAHRIKAPTFMFSNAAHAAVVEVDPGTGQVRVLRYAVSEDCGNMINPMVVEGQIAGGVVQGIGGVFYEHFVYDSTGNPLTTTFMDYLLPTAADVPEIVYGHVVTPSTTPGGFKPVGEGGAIVSPPALINAVRDALRPFGARLTAQPLTPAVLLDIIEGNTR</sequence>
<evidence type="ECO:0000313" key="5">
    <source>
        <dbReference type="Proteomes" id="UP000198967"/>
    </source>
</evidence>
<dbReference type="Pfam" id="PF01315">
    <property type="entry name" value="Ald_Xan_dh_C"/>
    <property type="match status" value="1"/>
</dbReference>
<keyword evidence="5" id="KW-1185">Reference proteome</keyword>
<organism evidence="4 5">
    <name type="scientific">Pseudonocardia oroxyli</name>
    <dbReference type="NCBI Taxonomy" id="366584"/>
    <lineage>
        <taxon>Bacteria</taxon>
        <taxon>Bacillati</taxon>
        <taxon>Actinomycetota</taxon>
        <taxon>Actinomycetes</taxon>
        <taxon>Pseudonocardiales</taxon>
        <taxon>Pseudonocardiaceae</taxon>
        <taxon>Pseudonocardia</taxon>
    </lineage>
</organism>
<dbReference type="SMART" id="SM01008">
    <property type="entry name" value="Ald_Xan_dh_C"/>
    <property type="match status" value="1"/>
</dbReference>
<dbReference type="EMBL" id="FNBE01000025">
    <property type="protein sequence ID" value="SDH54176.1"/>
    <property type="molecule type" value="Genomic_DNA"/>
</dbReference>
<keyword evidence="1" id="KW-0500">Molybdenum</keyword>
<dbReference type="InterPro" id="IPR000674">
    <property type="entry name" value="Ald_Oxase/Xan_DH_a/b"/>
</dbReference>
<feature type="domain" description="Aldehyde oxidase/xanthine dehydrogenase a/b hammerhead" evidence="3">
    <location>
        <begin position="2"/>
        <end position="116"/>
    </location>
</feature>
<name>A0A1G8D8V3_PSEOR</name>
<evidence type="ECO:0000256" key="1">
    <source>
        <dbReference type="ARBA" id="ARBA00022505"/>
    </source>
</evidence>
<reference evidence="4 5" key="1">
    <citation type="submission" date="2016-10" db="EMBL/GenBank/DDBJ databases">
        <authorList>
            <person name="de Groot N.N."/>
        </authorList>
    </citation>
    <scope>NUCLEOTIDE SEQUENCE [LARGE SCALE GENOMIC DNA]</scope>
    <source>
        <strain evidence="4 5">CGMCC 4.3143</strain>
    </source>
</reference>
<dbReference type="STRING" id="366584.SAMN05216377_12530"/>
<dbReference type="SUPFAM" id="SSF54665">
    <property type="entry name" value="CO dehydrogenase molybdoprotein N-domain-like"/>
    <property type="match status" value="1"/>
</dbReference>
<dbReference type="AlphaFoldDB" id="A0A1G8D8V3"/>
<dbReference type="GO" id="GO:0005506">
    <property type="term" value="F:iron ion binding"/>
    <property type="evidence" value="ECO:0007669"/>
    <property type="project" value="InterPro"/>
</dbReference>
<evidence type="ECO:0000259" key="3">
    <source>
        <dbReference type="SMART" id="SM01008"/>
    </source>
</evidence>
<dbReference type="InterPro" id="IPR016208">
    <property type="entry name" value="Ald_Oxase/xanthine_DH-like"/>
</dbReference>
<proteinExistence type="predicted"/>
<dbReference type="Proteomes" id="UP000198967">
    <property type="component" value="Unassembled WGS sequence"/>
</dbReference>
<dbReference type="Pfam" id="PF02738">
    <property type="entry name" value="MoCoBD_1"/>
    <property type="match status" value="1"/>
</dbReference>
<dbReference type="PANTHER" id="PTHR11908:SF132">
    <property type="entry name" value="ALDEHYDE OXIDASE 1-RELATED"/>
    <property type="match status" value="1"/>
</dbReference>